<keyword evidence="6 10" id="KW-1133">Transmembrane helix</keyword>
<keyword evidence="7 10" id="KW-0472">Membrane</keyword>
<gene>
    <name evidence="12" type="ORF">EVJ58_g1688</name>
</gene>
<keyword evidence="5" id="KW-0732">Signal</keyword>
<keyword evidence="9" id="KW-0449">Lipoprotein</keyword>
<evidence type="ECO:0000256" key="1">
    <source>
        <dbReference type="ARBA" id="ARBA00004609"/>
    </source>
</evidence>
<evidence type="ECO:0000313" key="12">
    <source>
        <dbReference type="EMBL" id="TFY67361.1"/>
    </source>
</evidence>
<evidence type="ECO:0000313" key="13">
    <source>
        <dbReference type="Proteomes" id="UP000298390"/>
    </source>
</evidence>
<evidence type="ECO:0000256" key="8">
    <source>
        <dbReference type="ARBA" id="ARBA00023180"/>
    </source>
</evidence>
<dbReference type="AlphaFoldDB" id="A0A4Y9Z0K0"/>
<evidence type="ECO:0000256" key="5">
    <source>
        <dbReference type="ARBA" id="ARBA00022729"/>
    </source>
</evidence>
<comment type="similarity">
    <text evidence="10">Belongs to the copper transporter (Ctr) (TC 1.A.56) family. SLC31A subfamily.</text>
</comment>
<keyword evidence="10" id="KW-0187">Copper transport</keyword>
<feature type="transmembrane region" description="Helical" evidence="10">
    <location>
        <begin position="40"/>
        <end position="59"/>
    </location>
</feature>
<keyword evidence="2" id="KW-1003">Cell membrane</keyword>
<dbReference type="InterPro" id="IPR007274">
    <property type="entry name" value="Cop_transporter"/>
</dbReference>
<dbReference type="GO" id="GO:0005375">
    <property type="term" value="F:copper ion transmembrane transporter activity"/>
    <property type="evidence" value="ECO:0007669"/>
    <property type="project" value="UniProtKB-UniRule"/>
</dbReference>
<dbReference type="EMBL" id="SEKV01000056">
    <property type="protein sequence ID" value="TFY67361.1"/>
    <property type="molecule type" value="Genomic_DNA"/>
</dbReference>
<dbReference type="CDD" id="cd21176">
    <property type="entry name" value="LPMO_auxiliary-like"/>
    <property type="match status" value="1"/>
</dbReference>
<dbReference type="Pfam" id="PF20238">
    <property type="entry name" value="BIM1-like_dom"/>
    <property type="match status" value="1"/>
</dbReference>
<reference evidence="12 13" key="1">
    <citation type="submission" date="2019-01" db="EMBL/GenBank/DDBJ databases">
        <title>Genome sequencing of the rare red list fungi Fomitopsis rosea.</title>
        <authorList>
            <person name="Buettner E."/>
            <person name="Kellner H."/>
        </authorList>
    </citation>
    <scope>NUCLEOTIDE SEQUENCE [LARGE SCALE GENOMIC DNA]</scope>
    <source>
        <strain evidence="12 13">DSM 105464</strain>
    </source>
</reference>
<keyword evidence="8" id="KW-0325">Glycoprotein</keyword>
<dbReference type="Pfam" id="PF04145">
    <property type="entry name" value="Ctr"/>
    <property type="match status" value="1"/>
</dbReference>
<feature type="domain" description="Copper acquisition factor BIM1-like" evidence="11">
    <location>
        <begin position="183"/>
        <end position="334"/>
    </location>
</feature>
<keyword evidence="10" id="KW-0186">Copper</keyword>
<name>A0A4Y9Z0K0_9APHY</name>
<sequence length="389" mass="41445">MASSSSSSMDMNDMMMMVPYLHFTGGDNLFFKTLTPSSHGAIAGACIVLVALCICERWFASVRSRLTAHWRQRALAIATNKVNNCETSGVSTPTCDVEEVNINNLSVKYAGPVFVNRCASRTIEPFILSHDLPRGVLYAFQAFLAYTLMLAVISPSSEIVRDERPNMRFTSIAFLAALVSAVSAHFHLQYPGPRGPFNMENELTFCDNYGQVTTNRTVFPLSNGYYLLTSEHPLWTLGVIISTVPDPDNFANFTDSKSNYQMAVNYFETSGEGSFCAPIDISAANIAGVQDGSNVTIQFIFDGGDGELYQCADLTLSANTSGIPSDVSCTNSTSNAGVTYFSSGVAPPTISVTSSSASATSTTSAADAKAVVGVSGILLSVLGSLLALA</sequence>
<evidence type="ECO:0000256" key="10">
    <source>
        <dbReference type="RuleBase" id="RU367022"/>
    </source>
</evidence>
<dbReference type="PANTHER" id="PTHR34992">
    <property type="entry name" value="HYPHAL ANASTAMOSIS-7 PROTEIN"/>
    <property type="match status" value="1"/>
</dbReference>
<evidence type="ECO:0000256" key="3">
    <source>
        <dbReference type="ARBA" id="ARBA00022622"/>
    </source>
</evidence>
<protein>
    <recommendedName>
        <fullName evidence="10">Copper transport protein</fullName>
    </recommendedName>
</protein>
<keyword evidence="4 10" id="KW-0812">Transmembrane</keyword>
<feature type="transmembrane region" description="Helical" evidence="10">
    <location>
        <begin position="169"/>
        <end position="188"/>
    </location>
</feature>
<dbReference type="InterPro" id="IPR046936">
    <property type="entry name" value="BIM1-like"/>
</dbReference>
<dbReference type="InterPro" id="IPR046530">
    <property type="entry name" value="BIM1-like_dom"/>
</dbReference>
<comment type="caution">
    <text evidence="12">The sequence shown here is derived from an EMBL/GenBank/DDBJ whole genome shotgun (WGS) entry which is preliminary data.</text>
</comment>
<evidence type="ECO:0000256" key="6">
    <source>
        <dbReference type="ARBA" id="ARBA00022989"/>
    </source>
</evidence>
<organism evidence="12 13">
    <name type="scientific">Rhodofomes roseus</name>
    <dbReference type="NCBI Taxonomy" id="34475"/>
    <lineage>
        <taxon>Eukaryota</taxon>
        <taxon>Fungi</taxon>
        <taxon>Dikarya</taxon>
        <taxon>Basidiomycota</taxon>
        <taxon>Agaricomycotina</taxon>
        <taxon>Agaricomycetes</taxon>
        <taxon>Polyporales</taxon>
        <taxon>Rhodofomes</taxon>
    </lineage>
</organism>
<keyword evidence="10" id="KW-0406">Ion transport</keyword>
<keyword evidence="10" id="KW-0813">Transport</keyword>
<accession>A0A4Y9Z0K0</accession>
<evidence type="ECO:0000256" key="2">
    <source>
        <dbReference type="ARBA" id="ARBA00022475"/>
    </source>
</evidence>
<evidence type="ECO:0000259" key="11">
    <source>
        <dbReference type="Pfam" id="PF20238"/>
    </source>
</evidence>
<evidence type="ECO:0000256" key="9">
    <source>
        <dbReference type="ARBA" id="ARBA00023288"/>
    </source>
</evidence>
<dbReference type="GO" id="GO:0005886">
    <property type="term" value="C:plasma membrane"/>
    <property type="evidence" value="ECO:0007669"/>
    <property type="project" value="UniProtKB-SubCell"/>
</dbReference>
<proteinExistence type="inferred from homology"/>
<comment type="subcellular location">
    <subcellularLocation>
        <location evidence="1">Cell membrane</location>
        <topology evidence="1">Lipid-anchor</topology>
        <topology evidence="1">GPI-anchor</topology>
    </subcellularLocation>
    <subcellularLocation>
        <location evidence="10">Membrane</location>
        <topology evidence="10">Multi-pass membrane protein</topology>
    </subcellularLocation>
</comment>
<dbReference type="STRING" id="34475.A0A4Y9Z0K0"/>
<evidence type="ECO:0000256" key="4">
    <source>
        <dbReference type="ARBA" id="ARBA00022692"/>
    </source>
</evidence>
<dbReference type="GO" id="GO:0098552">
    <property type="term" value="C:side of membrane"/>
    <property type="evidence" value="ECO:0007669"/>
    <property type="project" value="UniProtKB-KW"/>
</dbReference>
<keyword evidence="3" id="KW-0336">GPI-anchor</keyword>
<evidence type="ECO:0000256" key="7">
    <source>
        <dbReference type="ARBA" id="ARBA00023136"/>
    </source>
</evidence>
<dbReference type="Proteomes" id="UP000298390">
    <property type="component" value="Unassembled WGS sequence"/>
</dbReference>